<protein>
    <submittedName>
        <fullName evidence="3">Protein-tyrosine phosphatase</fullName>
    </submittedName>
</protein>
<dbReference type="GeneID" id="32572944"/>
<dbReference type="InterPro" id="IPR000387">
    <property type="entry name" value="Tyr_Pase_dom"/>
</dbReference>
<evidence type="ECO:0000259" key="2">
    <source>
        <dbReference type="PROSITE" id="PS50056"/>
    </source>
</evidence>
<accession>A0A1H5U8Z5</accession>
<dbReference type="InterPro" id="IPR026893">
    <property type="entry name" value="Tyr/Ser_Pase_IphP-type"/>
</dbReference>
<dbReference type="Gene3D" id="3.90.190.10">
    <property type="entry name" value="Protein tyrosine phosphatase superfamily"/>
    <property type="match status" value="1"/>
</dbReference>
<dbReference type="PANTHER" id="PTHR31126">
    <property type="entry name" value="TYROSINE-PROTEIN PHOSPHATASE"/>
    <property type="match status" value="1"/>
</dbReference>
<name>A0A1H5U8Z5_XYLRU</name>
<evidence type="ECO:0000256" key="1">
    <source>
        <dbReference type="ARBA" id="ARBA00009580"/>
    </source>
</evidence>
<dbReference type="Proteomes" id="UP000236735">
    <property type="component" value="Unassembled WGS sequence"/>
</dbReference>
<dbReference type="Pfam" id="PF13350">
    <property type="entry name" value="Y_phosphatase3"/>
    <property type="match status" value="1"/>
</dbReference>
<gene>
    <name evidence="3" type="ORF">SAMN05216354_1318</name>
</gene>
<sequence>MKHFELNLRDLGGIPLQDGKGKTPHGLYIRCGKLSVLTPKECEVLCQKYHIEYVIDLRTPIEAQEFPDPLPDTVEYELISLLKDPSIGITHEIGSDPMAIIRSLRKQPEKLKQMVPDFTSLYEQIVTDEFSRRQLDLVVEHLRKNAADGKCTLFHCTAGKDRTGLVSMALLKSYGVSDKEIIRDYMRTNRNAFWPTIKKCIVVAILTKNCDLVKTAYNSFLADHKLIKTAIKHYM</sequence>
<evidence type="ECO:0000313" key="3">
    <source>
        <dbReference type="EMBL" id="SEF71516.1"/>
    </source>
</evidence>
<dbReference type="GO" id="GO:0004721">
    <property type="term" value="F:phosphoprotein phosphatase activity"/>
    <property type="evidence" value="ECO:0007669"/>
    <property type="project" value="InterPro"/>
</dbReference>
<reference evidence="3 4" key="1">
    <citation type="submission" date="2016-10" db="EMBL/GenBank/DDBJ databases">
        <authorList>
            <person name="de Groot N.N."/>
        </authorList>
    </citation>
    <scope>NUCLEOTIDE SEQUENCE [LARGE SCALE GENOMIC DNA]</scope>
    <source>
        <strain evidence="3 4">AR32</strain>
    </source>
</reference>
<comment type="similarity">
    <text evidence="1">Belongs to the protein-tyrosine phosphatase family.</text>
</comment>
<feature type="domain" description="Tyrosine specific protein phosphatases" evidence="2">
    <location>
        <begin position="133"/>
        <end position="190"/>
    </location>
</feature>
<evidence type="ECO:0000313" key="4">
    <source>
        <dbReference type="Proteomes" id="UP000236735"/>
    </source>
</evidence>
<organism evidence="3 4">
    <name type="scientific">Xylanibacter ruminicola</name>
    <name type="common">Prevotella ruminicola</name>
    <dbReference type="NCBI Taxonomy" id="839"/>
    <lineage>
        <taxon>Bacteria</taxon>
        <taxon>Pseudomonadati</taxon>
        <taxon>Bacteroidota</taxon>
        <taxon>Bacteroidia</taxon>
        <taxon>Bacteroidales</taxon>
        <taxon>Prevotellaceae</taxon>
        <taxon>Xylanibacter</taxon>
    </lineage>
</organism>
<dbReference type="PROSITE" id="PS00383">
    <property type="entry name" value="TYR_PHOSPHATASE_1"/>
    <property type="match status" value="1"/>
</dbReference>
<dbReference type="AlphaFoldDB" id="A0A1H5U8Z5"/>
<dbReference type="EMBL" id="FNUV01000003">
    <property type="protein sequence ID" value="SEF71516.1"/>
    <property type="molecule type" value="Genomic_DNA"/>
</dbReference>
<dbReference type="PANTHER" id="PTHR31126:SF1">
    <property type="entry name" value="TYROSINE SPECIFIC PROTEIN PHOSPHATASES DOMAIN-CONTAINING PROTEIN"/>
    <property type="match status" value="1"/>
</dbReference>
<proteinExistence type="inferred from homology"/>
<dbReference type="RefSeq" id="WP_036912838.1">
    <property type="nucleotide sequence ID" value="NZ_FNUV01000003.1"/>
</dbReference>
<dbReference type="SUPFAM" id="SSF52799">
    <property type="entry name" value="(Phosphotyrosine protein) phosphatases II"/>
    <property type="match status" value="1"/>
</dbReference>
<dbReference type="InterPro" id="IPR029021">
    <property type="entry name" value="Prot-tyrosine_phosphatase-like"/>
</dbReference>
<dbReference type="InterPro" id="IPR016130">
    <property type="entry name" value="Tyr_Pase_AS"/>
</dbReference>
<dbReference type="PROSITE" id="PS50056">
    <property type="entry name" value="TYR_PHOSPHATASE_2"/>
    <property type="match status" value="1"/>
</dbReference>